<dbReference type="FunCoup" id="A0A0C3CPW7">
    <property type="interactions" value="462"/>
</dbReference>
<dbReference type="PANTHER" id="PTHR12455">
    <property type="entry name" value="NUCLEOLAR COMPLEX PROTEIN 4"/>
    <property type="match status" value="1"/>
</dbReference>
<protein>
    <recommendedName>
        <fullName evidence="3">CCAAT-binding factor domain-containing protein</fullName>
    </recommendedName>
</protein>
<feature type="region of interest" description="Disordered" evidence="2">
    <location>
        <begin position="1"/>
        <end position="24"/>
    </location>
</feature>
<dbReference type="OrthoDB" id="10263185at2759"/>
<dbReference type="AlphaFoldDB" id="A0A0C3CPW7"/>
<feature type="compositionally biased region" description="Pro residues" evidence="2">
    <location>
        <begin position="1"/>
        <end position="11"/>
    </location>
</feature>
<organism evidence="4 5">
    <name type="scientific">Piloderma croceum (strain F 1598)</name>
    <dbReference type="NCBI Taxonomy" id="765440"/>
    <lineage>
        <taxon>Eukaryota</taxon>
        <taxon>Fungi</taxon>
        <taxon>Dikarya</taxon>
        <taxon>Basidiomycota</taxon>
        <taxon>Agaricomycotina</taxon>
        <taxon>Agaricomycetes</taxon>
        <taxon>Agaricomycetidae</taxon>
        <taxon>Atheliales</taxon>
        <taxon>Atheliaceae</taxon>
        <taxon>Piloderma</taxon>
    </lineage>
</organism>
<sequence length="636" mass="71141">MPAPIRSLPPPSKKRKTNSSPSSNSIAIQIQSLESTLTNAVQSSASLNPLADLLDLAQTTVEAKDVSKIIYALYRVFVVLIGSGKMSAEGQTSEKGKVVRAWLWERLGAYQDLLVGLMKDEDADLRISSLQILFSLQKHLSSILSSASASSVQPQFHVSHFKKIVSGLLLCPPSMRNGASGSGKFRLEPDVRNYFVDTWFSVHDDIRWFFLREAVPILNASNSSSSHTPANLLSILERLNTFPTEQAELNTWWIPELGSTPKPSSSKKSKLKGRDELHNLGSDEESEMNEGGEDEEDDWRKFFDDSTPTSNLTSIGPRKRLHKLTVQQSLHSLPSHRAVFTRAWLALLPTLSEAGTRRREGAIREEGKEERRTLTVRALNIMHRGVMPHLTRAVLVMDWVAGCVDFGGTVGLLALNALFVLMTEYNLDYPSFYTRLYAFLDRDVLHSRHRARFFRLTELFLGSTHLPATLLASFIKRLSRLSLNAPPAAIVMVIPFTYNILKRHPALMCMIHRLPAEDENDGVSTDLYNPTEPNPNLTDALESSLWELYSHKRHYHAGVSTLARVFEEAFTKMPYGMEDFLDHGYGTLLDTETKRKIKKEPALAVEMTADLFTRAVSTENEGAGGGDVVNDLWSFS</sequence>
<dbReference type="Proteomes" id="UP000054166">
    <property type="component" value="Unassembled WGS sequence"/>
</dbReference>
<evidence type="ECO:0000313" key="5">
    <source>
        <dbReference type="Proteomes" id="UP000054166"/>
    </source>
</evidence>
<dbReference type="EMBL" id="KN832971">
    <property type="protein sequence ID" value="KIM91722.1"/>
    <property type="molecule type" value="Genomic_DNA"/>
</dbReference>
<evidence type="ECO:0000259" key="3">
    <source>
        <dbReference type="Pfam" id="PF03914"/>
    </source>
</evidence>
<dbReference type="HOGENOM" id="CLU_015945_1_0_1"/>
<dbReference type="GO" id="GO:0032040">
    <property type="term" value="C:small-subunit processome"/>
    <property type="evidence" value="ECO:0007669"/>
    <property type="project" value="TreeGrafter"/>
</dbReference>
<dbReference type="InterPro" id="IPR027193">
    <property type="entry name" value="Noc4"/>
</dbReference>
<gene>
    <name evidence="4" type="ORF">PILCRDRAFT_811012</name>
</gene>
<feature type="compositionally biased region" description="Acidic residues" evidence="2">
    <location>
        <begin position="282"/>
        <end position="297"/>
    </location>
</feature>
<comment type="similarity">
    <text evidence="1">Belongs to the CBF/MAK21 family.</text>
</comment>
<name>A0A0C3CPW7_PILCF</name>
<dbReference type="Pfam" id="PF03914">
    <property type="entry name" value="CBF"/>
    <property type="match status" value="1"/>
</dbReference>
<dbReference type="InterPro" id="IPR005612">
    <property type="entry name" value="CCAAT-binding_factor"/>
</dbReference>
<feature type="region of interest" description="Disordered" evidence="2">
    <location>
        <begin position="260"/>
        <end position="315"/>
    </location>
</feature>
<accession>A0A0C3CPW7</accession>
<dbReference type="GO" id="GO:0030692">
    <property type="term" value="C:Noc4p-Nop14p complex"/>
    <property type="evidence" value="ECO:0007669"/>
    <property type="project" value="TreeGrafter"/>
</dbReference>
<evidence type="ECO:0000256" key="2">
    <source>
        <dbReference type="SAM" id="MobiDB-lite"/>
    </source>
</evidence>
<dbReference type="GO" id="GO:0042254">
    <property type="term" value="P:ribosome biogenesis"/>
    <property type="evidence" value="ECO:0007669"/>
    <property type="project" value="InterPro"/>
</dbReference>
<proteinExistence type="inferred from homology"/>
<feature type="domain" description="CCAAT-binding factor" evidence="3">
    <location>
        <begin position="412"/>
        <end position="563"/>
    </location>
</feature>
<evidence type="ECO:0000313" key="4">
    <source>
        <dbReference type="EMBL" id="KIM91722.1"/>
    </source>
</evidence>
<dbReference type="InParanoid" id="A0A0C3CPW7"/>
<dbReference type="PANTHER" id="PTHR12455:SF0">
    <property type="entry name" value="NUCLEOLAR COMPLEX PROTEIN 4 HOMOLOG"/>
    <property type="match status" value="1"/>
</dbReference>
<reference evidence="4 5" key="1">
    <citation type="submission" date="2014-04" db="EMBL/GenBank/DDBJ databases">
        <authorList>
            <consortium name="DOE Joint Genome Institute"/>
            <person name="Kuo A."/>
            <person name="Tarkka M."/>
            <person name="Buscot F."/>
            <person name="Kohler A."/>
            <person name="Nagy L.G."/>
            <person name="Floudas D."/>
            <person name="Copeland A."/>
            <person name="Barry K.W."/>
            <person name="Cichocki N."/>
            <person name="Veneault-Fourrey C."/>
            <person name="LaButti K."/>
            <person name="Lindquist E.A."/>
            <person name="Lipzen A."/>
            <person name="Lundell T."/>
            <person name="Morin E."/>
            <person name="Murat C."/>
            <person name="Sun H."/>
            <person name="Tunlid A."/>
            <person name="Henrissat B."/>
            <person name="Grigoriev I.V."/>
            <person name="Hibbett D.S."/>
            <person name="Martin F."/>
            <person name="Nordberg H.P."/>
            <person name="Cantor M.N."/>
            <person name="Hua S.X."/>
        </authorList>
    </citation>
    <scope>NUCLEOTIDE SEQUENCE [LARGE SCALE GENOMIC DNA]</scope>
    <source>
        <strain evidence="4 5">F 1598</strain>
    </source>
</reference>
<dbReference type="STRING" id="765440.A0A0C3CPW7"/>
<reference evidence="5" key="2">
    <citation type="submission" date="2015-01" db="EMBL/GenBank/DDBJ databases">
        <title>Evolutionary Origins and Diversification of the Mycorrhizal Mutualists.</title>
        <authorList>
            <consortium name="DOE Joint Genome Institute"/>
            <consortium name="Mycorrhizal Genomics Consortium"/>
            <person name="Kohler A."/>
            <person name="Kuo A."/>
            <person name="Nagy L.G."/>
            <person name="Floudas D."/>
            <person name="Copeland A."/>
            <person name="Barry K.W."/>
            <person name="Cichocki N."/>
            <person name="Veneault-Fourrey C."/>
            <person name="LaButti K."/>
            <person name="Lindquist E.A."/>
            <person name="Lipzen A."/>
            <person name="Lundell T."/>
            <person name="Morin E."/>
            <person name="Murat C."/>
            <person name="Riley R."/>
            <person name="Ohm R."/>
            <person name="Sun H."/>
            <person name="Tunlid A."/>
            <person name="Henrissat B."/>
            <person name="Grigoriev I.V."/>
            <person name="Hibbett D.S."/>
            <person name="Martin F."/>
        </authorList>
    </citation>
    <scope>NUCLEOTIDE SEQUENCE [LARGE SCALE GENOMIC DNA]</scope>
    <source>
        <strain evidence="5">F 1598</strain>
    </source>
</reference>
<keyword evidence="5" id="KW-1185">Reference proteome</keyword>
<evidence type="ECO:0000256" key="1">
    <source>
        <dbReference type="ARBA" id="ARBA00007797"/>
    </source>
</evidence>